<protein>
    <submittedName>
        <fullName evidence="2">Uncharacterized protein</fullName>
    </submittedName>
</protein>
<proteinExistence type="predicted"/>
<evidence type="ECO:0000313" key="2">
    <source>
        <dbReference type="EMBL" id="JAD26386.1"/>
    </source>
</evidence>
<accession>A0A0A8YJT2</accession>
<sequence>MRSLSSTEEESAMPPRKWTAQKRMAAAAAAPSSRTRPYTGNFTAGAAAIASGGQIERSNESGQGTWGVAL</sequence>
<evidence type="ECO:0000256" key="1">
    <source>
        <dbReference type="SAM" id="MobiDB-lite"/>
    </source>
</evidence>
<dbReference type="EMBL" id="GBRH01271509">
    <property type="protein sequence ID" value="JAD26386.1"/>
    <property type="molecule type" value="Transcribed_RNA"/>
</dbReference>
<reference evidence="2" key="1">
    <citation type="submission" date="2014-09" db="EMBL/GenBank/DDBJ databases">
        <authorList>
            <person name="Magalhaes I.L.F."/>
            <person name="Oliveira U."/>
            <person name="Santos F.R."/>
            <person name="Vidigal T.H.D.A."/>
            <person name="Brescovit A.D."/>
            <person name="Santos A.J."/>
        </authorList>
    </citation>
    <scope>NUCLEOTIDE SEQUENCE</scope>
    <source>
        <tissue evidence="2">Shoot tissue taken approximately 20 cm above the soil surface</tissue>
    </source>
</reference>
<reference evidence="2" key="2">
    <citation type="journal article" date="2015" name="Data Brief">
        <title>Shoot transcriptome of the giant reed, Arundo donax.</title>
        <authorList>
            <person name="Barrero R.A."/>
            <person name="Guerrero F.D."/>
            <person name="Moolhuijzen P."/>
            <person name="Goolsby J.A."/>
            <person name="Tidwell J."/>
            <person name="Bellgard S.E."/>
            <person name="Bellgard M.I."/>
        </authorList>
    </citation>
    <scope>NUCLEOTIDE SEQUENCE</scope>
    <source>
        <tissue evidence="2">Shoot tissue taken approximately 20 cm above the soil surface</tissue>
    </source>
</reference>
<organism evidence="2">
    <name type="scientific">Arundo donax</name>
    <name type="common">Giant reed</name>
    <name type="synonym">Donax arundinaceus</name>
    <dbReference type="NCBI Taxonomy" id="35708"/>
    <lineage>
        <taxon>Eukaryota</taxon>
        <taxon>Viridiplantae</taxon>
        <taxon>Streptophyta</taxon>
        <taxon>Embryophyta</taxon>
        <taxon>Tracheophyta</taxon>
        <taxon>Spermatophyta</taxon>
        <taxon>Magnoliopsida</taxon>
        <taxon>Liliopsida</taxon>
        <taxon>Poales</taxon>
        <taxon>Poaceae</taxon>
        <taxon>PACMAD clade</taxon>
        <taxon>Arundinoideae</taxon>
        <taxon>Arundineae</taxon>
        <taxon>Arundo</taxon>
    </lineage>
</organism>
<feature type="region of interest" description="Disordered" evidence="1">
    <location>
        <begin position="51"/>
        <end position="70"/>
    </location>
</feature>
<name>A0A0A8YJT2_ARUDO</name>
<feature type="region of interest" description="Disordered" evidence="1">
    <location>
        <begin position="1"/>
        <end position="21"/>
    </location>
</feature>
<dbReference type="AlphaFoldDB" id="A0A0A8YJT2"/>